<feature type="transmembrane region" description="Helical" evidence="3">
    <location>
        <begin position="416"/>
        <end position="439"/>
    </location>
</feature>
<keyword evidence="3" id="KW-0472">Membrane</keyword>
<feature type="transmembrane region" description="Helical" evidence="3">
    <location>
        <begin position="218"/>
        <end position="235"/>
    </location>
</feature>
<dbReference type="Proteomes" id="UP000663856">
    <property type="component" value="Unassembled WGS sequence"/>
</dbReference>
<feature type="transmembrane region" description="Helical" evidence="3">
    <location>
        <begin position="473"/>
        <end position="491"/>
    </location>
</feature>
<dbReference type="PANTHER" id="PTHR19444:SF13">
    <property type="entry name" value="PROTEIN UNC-93 HOMOLOG A"/>
    <property type="match status" value="1"/>
</dbReference>
<feature type="transmembrane region" description="Helical" evidence="3">
    <location>
        <begin position="535"/>
        <end position="554"/>
    </location>
</feature>
<protein>
    <submittedName>
        <fullName evidence="4">Uncharacterized protein</fullName>
    </submittedName>
</protein>
<name>A0A816UQR9_9BILA</name>
<evidence type="ECO:0000313" key="4">
    <source>
        <dbReference type="EMBL" id="CAF2115025.1"/>
    </source>
</evidence>
<dbReference type="AlphaFoldDB" id="A0A816UQR9"/>
<feature type="compositionally biased region" description="Polar residues" evidence="2">
    <location>
        <begin position="141"/>
        <end position="154"/>
    </location>
</feature>
<feature type="transmembrane region" description="Helical" evidence="3">
    <location>
        <begin position="325"/>
        <end position="352"/>
    </location>
</feature>
<evidence type="ECO:0000256" key="2">
    <source>
        <dbReference type="SAM" id="MobiDB-lite"/>
    </source>
</evidence>
<comment type="similarity">
    <text evidence="1">Belongs to the unc-93 family.</text>
</comment>
<sequence length="655" mass="73880">MPYLETTINMNKDTDGYFIRTFSSSPYHRQYYSSIMNDIQPRRASYQIAINTSKHDHIHMNNRIQMISSSSSGSSINGHAHTTRSLYALQDTYANCKNDHLQRSISQPAVRSPDSDLLLENATFLLGSPVHALRPAHSKSRTTLPSTNPVSARSSIAGPESVDDSNDCSTASLMSKISVYRMVIVRSFASVFALASLFPTEVLQTSIHSNELSFQSLLTFHLCALVGALVLAAHASRIHLVRYRWTISNVLAYDRFSQILIVIATIFTGAWVAMQYFQSYYRLLLLSAGISGISYSCMIIKSFDHILQLSTSLPIKSIKNLTMRLNIFAFIYNSLCHLALTIGGLFLLAIILVQQYRREYILIGSQPCLVIPCLQFNDSQDENDQILRLPPPPTIVSLTLHLNEKKQEWQNEPSRYIFFISLLILTIISLLPQAGAEWTTSILSMSRRMSILYYSNENAQTHITTSSKRLIRYRHYLFALFIGFQEGYLFGNITKFDVTCLFGLRHTVEMMIIYGLGGTISSTILAFVTKHISIMSSVSFTTILHFLTMGFLYYTRTSTLHGISTLNMKHMSFFFFGIVLGLWTTIAIHCLCNATKFSSSSKFAQSLAMRSVGRIIAYACALLLCQLSFFIINLICLLLVVIFILICYCCCHEKE</sequence>
<gene>
    <name evidence="4" type="ORF">WKI299_LOCUS23018</name>
</gene>
<organism evidence="4 5">
    <name type="scientific">Rotaria magnacalcarata</name>
    <dbReference type="NCBI Taxonomy" id="392030"/>
    <lineage>
        <taxon>Eukaryota</taxon>
        <taxon>Metazoa</taxon>
        <taxon>Spiralia</taxon>
        <taxon>Gnathifera</taxon>
        <taxon>Rotifera</taxon>
        <taxon>Eurotatoria</taxon>
        <taxon>Bdelloidea</taxon>
        <taxon>Philodinida</taxon>
        <taxon>Philodinidae</taxon>
        <taxon>Rotaria</taxon>
    </lineage>
</organism>
<reference evidence="4" key="1">
    <citation type="submission" date="2021-02" db="EMBL/GenBank/DDBJ databases">
        <authorList>
            <person name="Nowell W R."/>
        </authorList>
    </citation>
    <scope>NUCLEOTIDE SEQUENCE</scope>
</reference>
<keyword evidence="3" id="KW-1133">Transmembrane helix</keyword>
<feature type="transmembrane region" description="Helical" evidence="3">
    <location>
        <begin position="256"/>
        <end position="277"/>
    </location>
</feature>
<feature type="region of interest" description="Disordered" evidence="2">
    <location>
        <begin position="136"/>
        <end position="163"/>
    </location>
</feature>
<evidence type="ECO:0000256" key="3">
    <source>
        <dbReference type="SAM" id="Phobius"/>
    </source>
</evidence>
<feature type="transmembrane region" description="Helical" evidence="3">
    <location>
        <begin position="179"/>
        <end position="198"/>
    </location>
</feature>
<dbReference type="InterPro" id="IPR051951">
    <property type="entry name" value="UNC-93_regulatory"/>
</dbReference>
<proteinExistence type="inferred from homology"/>
<comment type="caution">
    <text evidence="4">The sequence shown here is derived from an EMBL/GenBank/DDBJ whole genome shotgun (WGS) entry which is preliminary data.</text>
</comment>
<dbReference type="EMBL" id="CAJNRF010009926">
    <property type="protein sequence ID" value="CAF2115025.1"/>
    <property type="molecule type" value="Genomic_DNA"/>
</dbReference>
<evidence type="ECO:0000256" key="1">
    <source>
        <dbReference type="ARBA" id="ARBA00009172"/>
    </source>
</evidence>
<keyword evidence="3" id="KW-0812">Transmembrane</keyword>
<feature type="transmembrane region" description="Helical" evidence="3">
    <location>
        <begin position="574"/>
        <end position="594"/>
    </location>
</feature>
<feature type="transmembrane region" description="Helical" evidence="3">
    <location>
        <begin position="511"/>
        <end position="528"/>
    </location>
</feature>
<feature type="transmembrane region" description="Helical" evidence="3">
    <location>
        <begin position="615"/>
        <end position="646"/>
    </location>
</feature>
<accession>A0A816UQR9</accession>
<evidence type="ECO:0000313" key="5">
    <source>
        <dbReference type="Proteomes" id="UP000663856"/>
    </source>
</evidence>
<dbReference type="PANTHER" id="PTHR19444">
    <property type="entry name" value="UNC-93 RELATED"/>
    <property type="match status" value="1"/>
</dbReference>